<accession>A0A7C5XHV4</accession>
<comment type="caution">
    <text evidence="2">The sequence shown here is derived from an EMBL/GenBank/DDBJ whole genome shotgun (WGS) entry which is preliminary data.</text>
</comment>
<keyword evidence="1" id="KW-1133">Transmembrane helix</keyword>
<feature type="transmembrane region" description="Helical" evidence="1">
    <location>
        <begin position="36"/>
        <end position="58"/>
    </location>
</feature>
<proteinExistence type="predicted"/>
<organism evidence="2">
    <name type="scientific">Ignisphaera aggregans</name>
    <dbReference type="NCBI Taxonomy" id="334771"/>
    <lineage>
        <taxon>Archaea</taxon>
        <taxon>Thermoproteota</taxon>
        <taxon>Thermoprotei</taxon>
        <taxon>Desulfurococcales</taxon>
        <taxon>Desulfurococcaceae</taxon>
        <taxon>Ignisphaera</taxon>
    </lineage>
</organism>
<gene>
    <name evidence="2" type="ORF">ENM84_04970</name>
</gene>
<dbReference type="EMBL" id="DRZI01000208">
    <property type="protein sequence ID" value="HHP82001.1"/>
    <property type="molecule type" value="Genomic_DNA"/>
</dbReference>
<evidence type="ECO:0008006" key="3">
    <source>
        <dbReference type="Google" id="ProtNLM"/>
    </source>
</evidence>
<evidence type="ECO:0000313" key="2">
    <source>
        <dbReference type="EMBL" id="HHP82001.1"/>
    </source>
</evidence>
<keyword evidence="1" id="KW-0812">Transmembrane</keyword>
<dbReference type="AlphaFoldDB" id="A0A7C5XHV4"/>
<sequence>MVSFSMSSTIAGNLTILGVASNVIILEVLEIRMDVAITLFLKIGAIVTTINTLIYLLFFV</sequence>
<reference evidence="2" key="1">
    <citation type="journal article" date="2020" name="mSystems">
        <title>Genome- and Community-Level Interaction Insights into Carbon Utilization and Element Cycling Functions of Hydrothermarchaeota in Hydrothermal Sediment.</title>
        <authorList>
            <person name="Zhou Z."/>
            <person name="Liu Y."/>
            <person name="Xu W."/>
            <person name="Pan J."/>
            <person name="Luo Z.H."/>
            <person name="Li M."/>
        </authorList>
    </citation>
    <scope>NUCLEOTIDE SEQUENCE [LARGE SCALE GENOMIC DNA]</scope>
    <source>
        <strain evidence="2">SpSt-1121</strain>
    </source>
</reference>
<protein>
    <recommendedName>
        <fullName evidence="3">Citrate transporter-like domain-containing protein</fullName>
    </recommendedName>
</protein>
<keyword evidence="1" id="KW-0472">Membrane</keyword>
<name>A0A7C5XHV4_9CREN</name>
<feature type="transmembrane region" description="Helical" evidence="1">
    <location>
        <begin position="6"/>
        <end position="29"/>
    </location>
</feature>
<evidence type="ECO:0000256" key="1">
    <source>
        <dbReference type="SAM" id="Phobius"/>
    </source>
</evidence>